<evidence type="ECO:0000313" key="2">
    <source>
        <dbReference type="EMBL" id="TRW89556.1"/>
    </source>
</evidence>
<accession>A0ABY3C4C9</accession>
<dbReference type="Proteomes" id="UP000733744">
    <property type="component" value="Unassembled WGS sequence"/>
</dbReference>
<keyword evidence="3" id="KW-1185">Reference proteome</keyword>
<name>A0ABY3C4C9_9GAMM</name>
<reference evidence="2 3" key="1">
    <citation type="journal article" date="2019" name="Antonie Van Leeuwenhoek">
        <title>Description of 'Ca. Methylobacter oryzae' KRF1, a novel species from the environmentally important Methylobacter clade 2.</title>
        <authorList>
            <person name="Khatri K."/>
            <person name="Mohite J.A."/>
            <person name="Pandit P.S."/>
            <person name="Bahulikar R."/>
            <person name="Rahalkar M.C."/>
        </authorList>
    </citation>
    <scope>NUCLEOTIDE SEQUENCE [LARGE SCALE GENOMIC DNA]</scope>
    <source>
        <strain evidence="2 3">KRF1</strain>
    </source>
</reference>
<comment type="caution">
    <text evidence="2">The sequence shown here is derived from an EMBL/GenBank/DDBJ whole genome shotgun (WGS) entry which is preliminary data.</text>
</comment>
<dbReference type="RefSeq" id="WP_127028670.1">
    <property type="nucleotide sequence ID" value="NZ_RYFG02000121.1"/>
</dbReference>
<keyword evidence="1" id="KW-0732">Signal</keyword>
<evidence type="ECO:0000313" key="3">
    <source>
        <dbReference type="Proteomes" id="UP000733744"/>
    </source>
</evidence>
<feature type="signal peptide" evidence="1">
    <location>
        <begin position="1"/>
        <end position="21"/>
    </location>
</feature>
<organism evidence="2 3">
    <name type="scientific">Candidatus Methylobacter oryzae</name>
    <dbReference type="NCBI Taxonomy" id="2497749"/>
    <lineage>
        <taxon>Bacteria</taxon>
        <taxon>Pseudomonadati</taxon>
        <taxon>Pseudomonadota</taxon>
        <taxon>Gammaproteobacteria</taxon>
        <taxon>Methylococcales</taxon>
        <taxon>Methylococcaceae</taxon>
        <taxon>Methylobacter</taxon>
    </lineage>
</organism>
<sequence>MRLMPIAQLIVAFLPAVTAFADDNPTYKEGLLTIPSIDTAEQVGKYQDVQLKPTAEGTWQLLSLKETSMVNTGNRLTFAPIYKVEVITTSSFPTQVFLKLFGRFNDCGSLSPVVHQRFDGNHFEVVLNEVYPTGDVLVACAVSVSGFAKTIPLSVYGLKAGTYSYSVASTNSNASGLTGTFKLNADNASVNDSTGENLNIPVVCEVCQTQP</sequence>
<gene>
    <name evidence="2" type="ORF">EKO24_021070</name>
</gene>
<proteinExistence type="predicted"/>
<dbReference type="EMBL" id="RYFG02000121">
    <property type="protein sequence ID" value="TRW89556.1"/>
    <property type="molecule type" value="Genomic_DNA"/>
</dbReference>
<feature type="chain" id="PRO_5045464240" evidence="1">
    <location>
        <begin position="22"/>
        <end position="211"/>
    </location>
</feature>
<protein>
    <submittedName>
        <fullName evidence="2">Uncharacterized protein</fullName>
    </submittedName>
</protein>
<evidence type="ECO:0000256" key="1">
    <source>
        <dbReference type="SAM" id="SignalP"/>
    </source>
</evidence>